<reference evidence="2" key="1">
    <citation type="submission" date="2017-02" db="UniProtKB">
        <authorList>
            <consortium name="WormBaseParasite"/>
        </authorList>
    </citation>
    <scope>IDENTIFICATION</scope>
</reference>
<evidence type="ECO:0000313" key="2">
    <source>
        <dbReference type="WBParaSite" id="PTRK_0001067350.1"/>
    </source>
</evidence>
<proteinExistence type="predicted"/>
<sequence>MMKPFLDQCRANRLIDLSEEYDSHITWLLTQECNLYFKLDWQMSEYLKRDINILLVNITQCDFSFLLKKKFLYINIIKENFYVIVFRKRKNKIRGLINEINMTNIILSHIPSIKIETKWSSLYGPQKNKILYNVKTGNETNKPLDCLMIKEESFYVLKCLEVMNKKLQLFSYILNENKDEYIDDGFDILYHINYDSKYIYKLFYNNLNLYVLFYHPSMNTFIPMVNIKNDEERIFSENSQKFIKIPFVKGSEYTMEVISTINNGGLIVNYCYKKDSNCEIHFISEGENIEGSICYGKFPMNVFMRAPFLSGIVPLINKYRNEDTSFFNENCMNHYRKIFTENED</sequence>
<organism evidence="1 2">
    <name type="scientific">Parastrongyloides trichosuri</name>
    <name type="common">Possum-specific nematode worm</name>
    <dbReference type="NCBI Taxonomy" id="131310"/>
    <lineage>
        <taxon>Eukaryota</taxon>
        <taxon>Metazoa</taxon>
        <taxon>Ecdysozoa</taxon>
        <taxon>Nematoda</taxon>
        <taxon>Chromadorea</taxon>
        <taxon>Rhabditida</taxon>
        <taxon>Tylenchina</taxon>
        <taxon>Panagrolaimomorpha</taxon>
        <taxon>Strongyloidoidea</taxon>
        <taxon>Strongyloididae</taxon>
        <taxon>Parastrongyloides</taxon>
    </lineage>
</organism>
<protein>
    <submittedName>
        <fullName evidence="2">START domain-containing protein</fullName>
    </submittedName>
</protein>
<dbReference type="AlphaFoldDB" id="A0A0N4ZQ71"/>
<name>A0A0N4ZQ71_PARTI</name>
<dbReference type="Proteomes" id="UP000038045">
    <property type="component" value="Unplaced"/>
</dbReference>
<accession>A0A0N4ZQ71</accession>
<keyword evidence="1" id="KW-1185">Reference proteome</keyword>
<evidence type="ECO:0000313" key="1">
    <source>
        <dbReference type="Proteomes" id="UP000038045"/>
    </source>
</evidence>
<dbReference type="WBParaSite" id="PTRK_0001067350.1">
    <property type="protein sequence ID" value="PTRK_0001067350.1"/>
    <property type="gene ID" value="PTRK_0001067350"/>
</dbReference>